<gene>
    <name evidence="2" type="ORF">HGRIS_012041</name>
</gene>
<dbReference type="PANTHER" id="PTHR34286">
    <property type="entry name" value="TRANSMEMBRANE PROTEIN"/>
    <property type="match status" value="1"/>
</dbReference>
<sequence length="145" mass="16759">MKSKLETETRSSQFIGLNSEDLRPEAEVPETNRPQNKRSRVGEDREIRRPRKRDLKRKLERSGDSNSQMGGQPRYAYPKTVWSPAGGWWVRPSNWKSNTAVAFSGILAITYAIWSVSASKERRTVQPDRPIPSMMWTKEYSTKET</sequence>
<proteinExistence type="predicted"/>
<dbReference type="Proteomes" id="UP001556367">
    <property type="component" value="Unassembled WGS sequence"/>
</dbReference>
<evidence type="ECO:0000256" key="1">
    <source>
        <dbReference type="SAM" id="MobiDB-lite"/>
    </source>
</evidence>
<evidence type="ECO:0000313" key="3">
    <source>
        <dbReference type="Proteomes" id="UP001556367"/>
    </source>
</evidence>
<feature type="compositionally biased region" description="Basic residues" evidence="1">
    <location>
        <begin position="48"/>
        <end position="59"/>
    </location>
</feature>
<accession>A0ABR3IR22</accession>
<keyword evidence="3" id="KW-1185">Reference proteome</keyword>
<name>A0ABR3IR22_9AGAR</name>
<protein>
    <submittedName>
        <fullName evidence="2">Uncharacterized protein</fullName>
    </submittedName>
</protein>
<evidence type="ECO:0000313" key="2">
    <source>
        <dbReference type="EMBL" id="KAL0945751.1"/>
    </source>
</evidence>
<dbReference type="PANTHER" id="PTHR34286:SF1">
    <property type="entry name" value="TRANSMEMBRANE PROTEIN"/>
    <property type="match status" value="1"/>
</dbReference>
<organism evidence="2 3">
    <name type="scientific">Hohenbuehelia grisea</name>
    <dbReference type="NCBI Taxonomy" id="104357"/>
    <lineage>
        <taxon>Eukaryota</taxon>
        <taxon>Fungi</taxon>
        <taxon>Dikarya</taxon>
        <taxon>Basidiomycota</taxon>
        <taxon>Agaricomycotina</taxon>
        <taxon>Agaricomycetes</taxon>
        <taxon>Agaricomycetidae</taxon>
        <taxon>Agaricales</taxon>
        <taxon>Pleurotineae</taxon>
        <taxon>Pleurotaceae</taxon>
        <taxon>Hohenbuehelia</taxon>
    </lineage>
</organism>
<feature type="region of interest" description="Disordered" evidence="1">
    <location>
        <begin position="122"/>
        <end position="145"/>
    </location>
</feature>
<feature type="region of interest" description="Disordered" evidence="1">
    <location>
        <begin position="1"/>
        <end position="79"/>
    </location>
</feature>
<dbReference type="EMBL" id="JASNQZ010000015">
    <property type="protein sequence ID" value="KAL0945751.1"/>
    <property type="molecule type" value="Genomic_DNA"/>
</dbReference>
<comment type="caution">
    <text evidence="2">The sequence shown here is derived from an EMBL/GenBank/DDBJ whole genome shotgun (WGS) entry which is preliminary data.</text>
</comment>
<reference evidence="3" key="1">
    <citation type="submission" date="2024-06" db="EMBL/GenBank/DDBJ databases">
        <title>Multi-omics analyses provide insights into the biosynthesis of the anticancer antibiotic pleurotin in Hohenbuehelia grisea.</title>
        <authorList>
            <person name="Weaver J.A."/>
            <person name="Alberti F."/>
        </authorList>
    </citation>
    <scope>NUCLEOTIDE SEQUENCE [LARGE SCALE GENOMIC DNA]</scope>
    <source>
        <strain evidence="3">T-177</strain>
    </source>
</reference>